<evidence type="ECO:0000313" key="13">
    <source>
        <dbReference type="EMBL" id="RIP26014.1"/>
    </source>
</evidence>
<organism evidence="13 14">
    <name type="scientific">Staphylococcus gallinarum</name>
    <dbReference type="NCBI Taxonomy" id="1293"/>
    <lineage>
        <taxon>Bacteria</taxon>
        <taxon>Bacillati</taxon>
        <taxon>Bacillota</taxon>
        <taxon>Bacilli</taxon>
        <taxon>Bacillales</taxon>
        <taxon>Staphylococcaceae</taxon>
        <taxon>Staphylococcus</taxon>
    </lineage>
</organism>
<reference evidence="13 14" key="1">
    <citation type="journal article" date="2016" name="Front. Microbiol.">
        <title>Comprehensive Phylogenetic Analysis of Bovine Non-aureus Staphylococci Species Based on Whole-Genome Sequencing.</title>
        <authorList>
            <person name="Naushad S."/>
            <person name="Barkema H.W."/>
            <person name="Luby C."/>
            <person name="Condas L.A."/>
            <person name="Nobrega D.B."/>
            <person name="Carson D.A."/>
            <person name="De Buck J."/>
        </authorList>
    </citation>
    <scope>NUCLEOTIDE SEQUENCE [LARGE SCALE GENOMIC DNA]</scope>
    <source>
        <strain evidence="13 14">SNUC 4781</strain>
    </source>
</reference>
<dbReference type="Pfam" id="PF02163">
    <property type="entry name" value="Peptidase_M50"/>
    <property type="match status" value="1"/>
</dbReference>
<feature type="domain" description="Peptidase M50" evidence="12">
    <location>
        <begin position="10"/>
        <end position="88"/>
    </location>
</feature>
<comment type="caution">
    <text evidence="13">The sequence shown here is derived from an EMBL/GenBank/DDBJ whole genome shotgun (WGS) entry which is preliminary data.</text>
</comment>
<keyword evidence="10 11" id="KW-0472">Membrane</keyword>
<evidence type="ECO:0000313" key="14">
    <source>
        <dbReference type="Proteomes" id="UP000265541"/>
    </source>
</evidence>
<feature type="transmembrane region" description="Helical" evidence="11">
    <location>
        <begin position="6"/>
        <end position="24"/>
    </location>
</feature>
<dbReference type="Proteomes" id="UP000265541">
    <property type="component" value="Unassembled WGS sequence"/>
</dbReference>
<keyword evidence="5 11" id="KW-0812">Transmembrane</keyword>
<gene>
    <name evidence="13" type="ORF">BUZ14_14795</name>
</gene>
<keyword evidence="6" id="KW-0378">Hydrolase</keyword>
<dbReference type="PANTHER" id="PTHR42837">
    <property type="entry name" value="REGULATOR OF SIGMA-E PROTEASE RSEP"/>
    <property type="match status" value="1"/>
</dbReference>
<keyword evidence="4 13" id="KW-0645">Protease</keyword>
<evidence type="ECO:0000256" key="9">
    <source>
        <dbReference type="ARBA" id="ARBA00023049"/>
    </source>
</evidence>
<dbReference type="GO" id="GO:0016020">
    <property type="term" value="C:membrane"/>
    <property type="evidence" value="ECO:0007669"/>
    <property type="project" value="UniProtKB-SubCell"/>
</dbReference>
<keyword evidence="7" id="KW-0862">Zinc</keyword>
<dbReference type="EMBL" id="QYJN01000199">
    <property type="protein sequence ID" value="RIP26014.1"/>
    <property type="molecule type" value="Genomic_DNA"/>
</dbReference>
<evidence type="ECO:0000256" key="7">
    <source>
        <dbReference type="ARBA" id="ARBA00022833"/>
    </source>
</evidence>
<dbReference type="AlphaFoldDB" id="A0A3A0UXL0"/>
<evidence type="ECO:0000256" key="11">
    <source>
        <dbReference type="SAM" id="Phobius"/>
    </source>
</evidence>
<dbReference type="PANTHER" id="PTHR42837:SF2">
    <property type="entry name" value="MEMBRANE METALLOPROTEASE ARASP2, CHLOROPLASTIC-RELATED"/>
    <property type="match status" value="1"/>
</dbReference>
<evidence type="ECO:0000256" key="3">
    <source>
        <dbReference type="ARBA" id="ARBA00007931"/>
    </source>
</evidence>
<evidence type="ECO:0000256" key="5">
    <source>
        <dbReference type="ARBA" id="ARBA00022692"/>
    </source>
</evidence>
<feature type="non-terminal residue" evidence="13">
    <location>
        <position position="173"/>
    </location>
</feature>
<dbReference type="InterPro" id="IPR008915">
    <property type="entry name" value="Peptidase_M50"/>
</dbReference>
<protein>
    <submittedName>
        <fullName evidence="13">RIP metalloprotease</fullName>
    </submittedName>
</protein>
<comment type="cofactor">
    <cofactor evidence="1">
        <name>Zn(2+)</name>
        <dbReference type="ChEBI" id="CHEBI:29105"/>
    </cofactor>
</comment>
<evidence type="ECO:0000256" key="1">
    <source>
        <dbReference type="ARBA" id="ARBA00001947"/>
    </source>
</evidence>
<evidence type="ECO:0000256" key="4">
    <source>
        <dbReference type="ARBA" id="ARBA00022670"/>
    </source>
</evidence>
<evidence type="ECO:0000259" key="12">
    <source>
        <dbReference type="Pfam" id="PF02163"/>
    </source>
</evidence>
<evidence type="ECO:0000256" key="8">
    <source>
        <dbReference type="ARBA" id="ARBA00022989"/>
    </source>
</evidence>
<evidence type="ECO:0000256" key="10">
    <source>
        <dbReference type="ARBA" id="ARBA00023136"/>
    </source>
</evidence>
<evidence type="ECO:0000256" key="2">
    <source>
        <dbReference type="ARBA" id="ARBA00004141"/>
    </source>
</evidence>
<sequence length="173" mass="20040">MSFLVTIISFIIVFGVLVTVHEYGHMFFAKRAGIMCPEFAIGMGPKIFSFRKNETLYTIRLLPVGGYVRMAGDGLEEPPVQPGMHVKIKLNDKDEITHIILDDQNKFQQIEAIEVKQCAFKDGLYIEGVKPYDQERHRYNILKNQYLVKHGRSIQYAPKDRHNSDKKRVKRVE</sequence>
<dbReference type="InterPro" id="IPR004387">
    <property type="entry name" value="Pept_M50_Zn"/>
</dbReference>
<keyword evidence="9 13" id="KW-0482">Metalloprotease</keyword>
<dbReference type="OrthoDB" id="9782003at2"/>
<name>A0A3A0UXL0_STAGA</name>
<comment type="similarity">
    <text evidence="3">Belongs to the peptidase M50B family.</text>
</comment>
<dbReference type="GO" id="GO:0004222">
    <property type="term" value="F:metalloendopeptidase activity"/>
    <property type="evidence" value="ECO:0007669"/>
    <property type="project" value="InterPro"/>
</dbReference>
<proteinExistence type="inferred from homology"/>
<keyword evidence="8 11" id="KW-1133">Transmembrane helix</keyword>
<evidence type="ECO:0000256" key="6">
    <source>
        <dbReference type="ARBA" id="ARBA00022801"/>
    </source>
</evidence>
<dbReference type="RefSeq" id="WP_142923942.1">
    <property type="nucleotide sequence ID" value="NZ_QYJN01000199.1"/>
</dbReference>
<accession>A0A3A0UXL0</accession>
<dbReference type="GO" id="GO:0006508">
    <property type="term" value="P:proteolysis"/>
    <property type="evidence" value="ECO:0007669"/>
    <property type="project" value="UniProtKB-KW"/>
</dbReference>
<dbReference type="CDD" id="cd06163">
    <property type="entry name" value="S2P-M50_PDZ_RseP-like"/>
    <property type="match status" value="1"/>
</dbReference>
<comment type="subcellular location">
    <subcellularLocation>
        <location evidence="2">Membrane</location>
        <topology evidence="2">Multi-pass membrane protein</topology>
    </subcellularLocation>
</comment>